<dbReference type="InterPro" id="IPR036291">
    <property type="entry name" value="NAD(P)-bd_dom_sf"/>
</dbReference>
<dbReference type="PROSITE" id="PS00061">
    <property type="entry name" value="ADH_SHORT"/>
    <property type="match status" value="1"/>
</dbReference>
<reference evidence="2" key="1">
    <citation type="submission" date="2022-10" db="EMBL/GenBank/DDBJ databases">
        <title>Chitinophaga sp. nov., isolated from soil.</title>
        <authorList>
            <person name="Jeon C.O."/>
        </authorList>
    </citation>
    <scope>NUCLEOTIDE SEQUENCE</scope>
    <source>
        <strain evidence="2">R8</strain>
    </source>
</reference>
<dbReference type="NCBIfam" id="NF005559">
    <property type="entry name" value="PRK07231.1"/>
    <property type="match status" value="1"/>
</dbReference>
<evidence type="ECO:0000313" key="2">
    <source>
        <dbReference type="EMBL" id="UYQ91022.1"/>
    </source>
</evidence>
<dbReference type="PRINTS" id="PR00081">
    <property type="entry name" value="GDHRDH"/>
</dbReference>
<dbReference type="InterPro" id="IPR002347">
    <property type="entry name" value="SDR_fam"/>
</dbReference>
<dbReference type="CDD" id="cd05358">
    <property type="entry name" value="GlcDH_SDR_c"/>
    <property type="match status" value="1"/>
</dbReference>
<dbReference type="Pfam" id="PF13561">
    <property type="entry name" value="adh_short_C2"/>
    <property type="match status" value="1"/>
</dbReference>
<evidence type="ECO:0000313" key="3">
    <source>
        <dbReference type="Proteomes" id="UP001162741"/>
    </source>
</evidence>
<protein>
    <submittedName>
        <fullName evidence="2">SDR family oxidoreductase</fullName>
    </submittedName>
</protein>
<organism evidence="2 3">
    <name type="scientific">Chitinophaga horti</name>
    <dbReference type="NCBI Taxonomy" id="2920382"/>
    <lineage>
        <taxon>Bacteria</taxon>
        <taxon>Pseudomonadati</taxon>
        <taxon>Bacteroidota</taxon>
        <taxon>Chitinophagia</taxon>
        <taxon>Chitinophagales</taxon>
        <taxon>Chitinophagaceae</taxon>
        <taxon>Chitinophaga</taxon>
    </lineage>
</organism>
<name>A0ABY6IYN5_9BACT</name>
<sequence length="268" mass="28585">MENTLKLAGQTAVVTGAGGGLGKAIALELAAAGANLIINYHSGKEKAEAVVKDIESRGGKALAVQADVGSEADVKRMFDQCLAQFGFVDILVNNSGIQKDRAFHEMTLDEWQQVINTNLTGHFLCAREAVNIFLKQGLRGVSRATGKIICISSVHDIIPWGGHANYAASKGGVMMLMKTLAQELAPKKIRVNSISPGAIQTSINKAAWETEEALNKLLELIPYGRIGKPEDVAKQALWLASDDSDYVTGATHYIDGGMTLYPGFADNG</sequence>
<dbReference type="PRINTS" id="PR00080">
    <property type="entry name" value="SDRFAMILY"/>
</dbReference>
<dbReference type="NCBIfam" id="NF009466">
    <property type="entry name" value="PRK12826.1-2"/>
    <property type="match status" value="1"/>
</dbReference>
<gene>
    <name evidence="2" type="ORF">MKQ68_13055</name>
</gene>
<dbReference type="Proteomes" id="UP001162741">
    <property type="component" value="Chromosome"/>
</dbReference>
<comment type="similarity">
    <text evidence="1">Belongs to the short-chain dehydrogenases/reductases (SDR) family.</text>
</comment>
<dbReference type="Gene3D" id="3.40.50.720">
    <property type="entry name" value="NAD(P)-binding Rossmann-like Domain"/>
    <property type="match status" value="1"/>
</dbReference>
<dbReference type="EMBL" id="CP107006">
    <property type="protein sequence ID" value="UYQ91022.1"/>
    <property type="molecule type" value="Genomic_DNA"/>
</dbReference>
<evidence type="ECO:0000256" key="1">
    <source>
        <dbReference type="ARBA" id="ARBA00006484"/>
    </source>
</evidence>
<dbReference type="InterPro" id="IPR020904">
    <property type="entry name" value="Sc_DH/Rdtase_CS"/>
</dbReference>
<dbReference type="RefSeq" id="WP_264279513.1">
    <property type="nucleotide sequence ID" value="NZ_CP107006.1"/>
</dbReference>
<proteinExistence type="inferred from homology"/>
<dbReference type="SUPFAM" id="SSF51735">
    <property type="entry name" value="NAD(P)-binding Rossmann-fold domains"/>
    <property type="match status" value="1"/>
</dbReference>
<accession>A0ABY6IYN5</accession>
<dbReference type="PANTHER" id="PTHR42760:SF132">
    <property type="entry name" value="SHORT-CHAIN DEHYDROGENASE_REDUCTASE FAMILY PROTEIN"/>
    <property type="match status" value="1"/>
</dbReference>
<dbReference type="PANTHER" id="PTHR42760">
    <property type="entry name" value="SHORT-CHAIN DEHYDROGENASES/REDUCTASES FAMILY MEMBER"/>
    <property type="match status" value="1"/>
</dbReference>
<keyword evidence="3" id="KW-1185">Reference proteome</keyword>